<evidence type="ECO:0000256" key="1">
    <source>
        <dbReference type="ARBA" id="ARBA00002607"/>
    </source>
</evidence>
<dbReference type="AlphaFoldDB" id="A0A1I1NUT2"/>
<dbReference type="Gene3D" id="3.40.50.720">
    <property type="entry name" value="NAD(P)-binding Rossmann-like Domain"/>
    <property type="match status" value="1"/>
</dbReference>
<dbReference type="Proteomes" id="UP000198611">
    <property type="component" value="Unassembled WGS sequence"/>
</dbReference>
<feature type="binding site" evidence="11">
    <location>
        <position position="37"/>
    </location>
    <ligand>
        <name>NADP(+)</name>
        <dbReference type="ChEBI" id="CHEBI:58349"/>
    </ligand>
</feature>
<evidence type="ECO:0000259" key="13">
    <source>
        <dbReference type="SMART" id="SM00822"/>
    </source>
</evidence>
<dbReference type="Pfam" id="PF13561">
    <property type="entry name" value="adh_short_C2"/>
    <property type="match status" value="1"/>
</dbReference>
<dbReference type="PRINTS" id="PR00080">
    <property type="entry name" value="SDRFAMILY"/>
</dbReference>
<dbReference type="SUPFAM" id="SSF51735">
    <property type="entry name" value="NAD(P)-binding Rossmann-fold domains"/>
    <property type="match status" value="1"/>
</dbReference>
<proteinExistence type="inferred from homology"/>
<comment type="function">
    <text evidence="1 12">Catalyzes the NADPH-dependent reduction of beta-ketoacyl-ACP substrates to beta-hydroxyacyl-ACP products, the first reductive step in the elongation cycle of fatty acid biosynthesis.</text>
</comment>
<dbReference type="GO" id="GO:0030497">
    <property type="term" value="P:fatty acid elongation"/>
    <property type="evidence" value="ECO:0007669"/>
    <property type="project" value="UniProtKB-ARBA"/>
</dbReference>
<evidence type="ECO:0000313" key="15">
    <source>
        <dbReference type="Proteomes" id="UP000198611"/>
    </source>
</evidence>
<keyword evidence="4 12" id="KW-0444">Lipid biosynthesis</keyword>
<dbReference type="InterPro" id="IPR057326">
    <property type="entry name" value="KR_dom"/>
</dbReference>
<dbReference type="NCBIfam" id="NF004197">
    <property type="entry name" value="PRK05653.1-1"/>
    <property type="match status" value="1"/>
</dbReference>
<dbReference type="InterPro" id="IPR011284">
    <property type="entry name" value="3oxo_ACP_reduc"/>
</dbReference>
<dbReference type="STRING" id="1123397.SAMN05660831_00437"/>
<name>A0A1I1NUT2_9GAMM</name>
<dbReference type="CDD" id="cd05333">
    <property type="entry name" value="BKR_SDR_c"/>
    <property type="match status" value="1"/>
</dbReference>
<dbReference type="InterPro" id="IPR036291">
    <property type="entry name" value="NAD(P)-bd_dom_sf"/>
</dbReference>
<keyword evidence="15" id="KW-1185">Reference proteome</keyword>
<evidence type="ECO:0000256" key="11">
    <source>
        <dbReference type="PIRSR" id="PIRSR611284-2"/>
    </source>
</evidence>
<sequence>MNLDNEIALVTGASRGIGRAIAERLGAGGATVIGTATSDKGAGAIGDYLKEAGINGGGYALDVTDPASIDEVLNQVTGAFGAPTILVNNAGITRDNLLMRMKDEEWDEIMRTNLDSVFRMSRGCLRAMMKARHGRIISISSVVGAAGNAGQANYAAAKAGVVGFTKSLAREAAPRGITVNAVAPGFIDTDMTRALEEEQRQALLEQIPAGRLGDPAEIAEAVAFLASPGAGYITGETIHVNGGMYMG</sequence>
<evidence type="ECO:0000313" key="14">
    <source>
        <dbReference type="EMBL" id="SFD01072.1"/>
    </source>
</evidence>
<evidence type="ECO:0000256" key="12">
    <source>
        <dbReference type="RuleBase" id="RU366074"/>
    </source>
</evidence>
<dbReference type="InterPro" id="IPR002347">
    <property type="entry name" value="SDR_fam"/>
</dbReference>
<feature type="binding site" evidence="11">
    <location>
        <begin position="12"/>
        <end position="15"/>
    </location>
    <ligand>
        <name>NADP(+)</name>
        <dbReference type="ChEBI" id="CHEBI:58349"/>
    </ligand>
</feature>
<reference evidence="14 15" key="1">
    <citation type="submission" date="2016-10" db="EMBL/GenBank/DDBJ databases">
        <authorList>
            <person name="de Groot N.N."/>
        </authorList>
    </citation>
    <scope>NUCLEOTIDE SEQUENCE [LARGE SCALE GENOMIC DNA]</scope>
    <source>
        <strain evidence="14 15">HL3</strain>
    </source>
</reference>
<keyword evidence="8 12" id="KW-0443">Lipid metabolism</keyword>
<protein>
    <recommendedName>
        <fullName evidence="12">3-oxoacyl-[acyl-carrier-protein] reductase</fullName>
        <ecNumber evidence="12">1.1.1.100</ecNumber>
    </recommendedName>
</protein>
<dbReference type="OrthoDB" id="9804774at2"/>
<dbReference type="RefSeq" id="WP_093427101.1">
    <property type="nucleotide sequence ID" value="NZ_FOMJ01000001.1"/>
</dbReference>
<dbReference type="PANTHER" id="PTHR42879">
    <property type="entry name" value="3-OXOACYL-(ACYL-CARRIER-PROTEIN) REDUCTASE"/>
    <property type="match status" value="1"/>
</dbReference>
<dbReference type="UniPathway" id="UPA00094"/>
<comment type="pathway">
    <text evidence="2 12">Lipid metabolism; fatty acid biosynthesis.</text>
</comment>
<dbReference type="PRINTS" id="PR00081">
    <property type="entry name" value="GDHRDH"/>
</dbReference>
<evidence type="ECO:0000256" key="2">
    <source>
        <dbReference type="ARBA" id="ARBA00005194"/>
    </source>
</evidence>
<evidence type="ECO:0000256" key="4">
    <source>
        <dbReference type="ARBA" id="ARBA00022516"/>
    </source>
</evidence>
<keyword evidence="6 11" id="KW-0521">NADP</keyword>
<comment type="catalytic activity">
    <reaction evidence="12">
        <text>a (3R)-hydroxyacyl-[ACP] + NADP(+) = a 3-oxoacyl-[ACP] + NADPH + H(+)</text>
        <dbReference type="Rhea" id="RHEA:17397"/>
        <dbReference type="Rhea" id="RHEA-COMP:9916"/>
        <dbReference type="Rhea" id="RHEA-COMP:9945"/>
        <dbReference type="ChEBI" id="CHEBI:15378"/>
        <dbReference type="ChEBI" id="CHEBI:57783"/>
        <dbReference type="ChEBI" id="CHEBI:58349"/>
        <dbReference type="ChEBI" id="CHEBI:78776"/>
        <dbReference type="ChEBI" id="CHEBI:78827"/>
        <dbReference type="EC" id="1.1.1.100"/>
    </reaction>
</comment>
<evidence type="ECO:0000256" key="3">
    <source>
        <dbReference type="ARBA" id="ARBA00006484"/>
    </source>
</evidence>
<dbReference type="PROSITE" id="PS00061">
    <property type="entry name" value="ADH_SHORT"/>
    <property type="match status" value="1"/>
</dbReference>
<feature type="binding site" evidence="11">
    <location>
        <position position="89"/>
    </location>
    <ligand>
        <name>NADP(+)</name>
        <dbReference type="ChEBI" id="CHEBI:58349"/>
    </ligand>
</feature>
<keyword evidence="7 12" id="KW-0560">Oxidoreductase</keyword>
<dbReference type="NCBIfam" id="NF005559">
    <property type="entry name" value="PRK07231.1"/>
    <property type="match status" value="1"/>
</dbReference>
<evidence type="ECO:0000256" key="10">
    <source>
        <dbReference type="PIRSR" id="PIRSR611284-1"/>
    </source>
</evidence>
<dbReference type="InterPro" id="IPR020904">
    <property type="entry name" value="Sc_DH/Rdtase_CS"/>
</dbReference>
<feature type="domain" description="Ketoreductase" evidence="13">
    <location>
        <begin position="6"/>
        <end position="185"/>
    </location>
</feature>
<dbReference type="SMART" id="SM00822">
    <property type="entry name" value="PKS_KR"/>
    <property type="match status" value="1"/>
</dbReference>
<dbReference type="EMBL" id="FOMJ01000001">
    <property type="protein sequence ID" value="SFD01072.1"/>
    <property type="molecule type" value="Genomic_DNA"/>
</dbReference>
<keyword evidence="5 12" id="KW-0276">Fatty acid metabolism</keyword>
<dbReference type="NCBIfam" id="NF009464">
    <property type="entry name" value="PRK12824.1"/>
    <property type="match status" value="1"/>
</dbReference>
<dbReference type="NCBIfam" id="NF009466">
    <property type="entry name" value="PRK12826.1-2"/>
    <property type="match status" value="1"/>
</dbReference>
<evidence type="ECO:0000256" key="8">
    <source>
        <dbReference type="ARBA" id="ARBA00023098"/>
    </source>
</evidence>
<comment type="similarity">
    <text evidence="3 12">Belongs to the short-chain dehydrogenases/reductases (SDR) family.</text>
</comment>
<dbReference type="FunFam" id="3.40.50.720:FF:000037">
    <property type="entry name" value="3-oxoacyl-[acyl-carrier-protein] reductase FabG"/>
    <property type="match status" value="1"/>
</dbReference>
<evidence type="ECO:0000256" key="9">
    <source>
        <dbReference type="ARBA" id="ARBA00023160"/>
    </source>
</evidence>
<keyword evidence="9 12" id="KW-0275">Fatty acid biosynthesis</keyword>
<evidence type="ECO:0000256" key="7">
    <source>
        <dbReference type="ARBA" id="ARBA00023002"/>
    </source>
</evidence>
<feature type="binding site" evidence="11">
    <location>
        <position position="187"/>
    </location>
    <ligand>
        <name>NADP(+)</name>
        <dbReference type="ChEBI" id="CHEBI:58349"/>
    </ligand>
</feature>
<dbReference type="PANTHER" id="PTHR42879:SF2">
    <property type="entry name" value="3-OXOACYL-[ACYL-CARRIER-PROTEIN] REDUCTASE FABG"/>
    <property type="match status" value="1"/>
</dbReference>
<comment type="subunit">
    <text evidence="12">Homotetramer.</text>
</comment>
<gene>
    <name evidence="14" type="ORF">SAMN05660831_00437</name>
</gene>
<evidence type="ECO:0000256" key="6">
    <source>
        <dbReference type="ARBA" id="ARBA00022857"/>
    </source>
</evidence>
<feature type="binding site" evidence="11">
    <location>
        <begin position="154"/>
        <end position="158"/>
    </location>
    <ligand>
        <name>NADP(+)</name>
        <dbReference type="ChEBI" id="CHEBI:58349"/>
    </ligand>
</feature>
<feature type="active site" description="Proton acceptor" evidence="10">
    <location>
        <position position="154"/>
    </location>
</feature>
<evidence type="ECO:0000256" key="5">
    <source>
        <dbReference type="ARBA" id="ARBA00022832"/>
    </source>
</evidence>
<accession>A0A1I1NUT2</accession>
<dbReference type="GO" id="GO:0051287">
    <property type="term" value="F:NAD binding"/>
    <property type="evidence" value="ECO:0007669"/>
    <property type="project" value="UniProtKB-UniRule"/>
</dbReference>
<dbReference type="GO" id="GO:0004316">
    <property type="term" value="F:3-oxoacyl-[acyl-carrier-protein] reductase (NADPH) activity"/>
    <property type="evidence" value="ECO:0007669"/>
    <property type="project" value="UniProtKB-UniRule"/>
</dbReference>
<dbReference type="EC" id="1.1.1.100" evidence="12"/>
<dbReference type="InterPro" id="IPR050259">
    <property type="entry name" value="SDR"/>
</dbReference>
<organism evidence="14 15">
    <name type="scientific">Thiohalospira halophila DSM 15071</name>
    <dbReference type="NCBI Taxonomy" id="1123397"/>
    <lineage>
        <taxon>Bacteria</taxon>
        <taxon>Pseudomonadati</taxon>
        <taxon>Pseudomonadota</taxon>
        <taxon>Gammaproteobacteria</taxon>
        <taxon>Thiohalospirales</taxon>
        <taxon>Thiohalospiraceae</taxon>
        <taxon>Thiohalospira</taxon>
    </lineage>
</organism>
<dbReference type="NCBIfam" id="TIGR01830">
    <property type="entry name" value="3oxo_ACP_reduc"/>
    <property type="match status" value="1"/>
</dbReference>